<dbReference type="InterPro" id="IPR050148">
    <property type="entry name" value="Terpene_synthase-like"/>
</dbReference>
<dbReference type="Pfam" id="PF03936">
    <property type="entry name" value="Terpene_synth_C"/>
    <property type="match status" value="1"/>
</dbReference>
<keyword evidence="1" id="KW-0479">Metal-binding</keyword>
<evidence type="ECO:0000256" key="2">
    <source>
        <dbReference type="ARBA" id="ARBA00022842"/>
    </source>
</evidence>
<dbReference type="PANTHER" id="PTHR31225">
    <property type="entry name" value="OS04G0344100 PROTEIN-RELATED"/>
    <property type="match status" value="1"/>
</dbReference>
<dbReference type="Gramene" id="OMO55321">
    <property type="protein sequence ID" value="OMO55321"/>
    <property type="gene ID" value="CCACVL1_27315"/>
</dbReference>
<protein>
    <submittedName>
        <fullName evidence="5">Uncharacterized protein</fullName>
    </submittedName>
</protein>
<evidence type="ECO:0000313" key="5">
    <source>
        <dbReference type="EMBL" id="OMO55321.1"/>
    </source>
</evidence>
<organism evidence="5 6">
    <name type="scientific">Corchorus capsularis</name>
    <name type="common">Jute</name>
    <dbReference type="NCBI Taxonomy" id="210143"/>
    <lineage>
        <taxon>Eukaryota</taxon>
        <taxon>Viridiplantae</taxon>
        <taxon>Streptophyta</taxon>
        <taxon>Embryophyta</taxon>
        <taxon>Tracheophyta</taxon>
        <taxon>Spermatophyta</taxon>
        <taxon>Magnoliopsida</taxon>
        <taxon>eudicotyledons</taxon>
        <taxon>Gunneridae</taxon>
        <taxon>Pentapetalae</taxon>
        <taxon>rosids</taxon>
        <taxon>malvids</taxon>
        <taxon>Malvales</taxon>
        <taxon>Malvaceae</taxon>
        <taxon>Grewioideae</taxon>
        <taxon>Apeibeae</taxon>
        <taxon>Corchorus</taxon>
    </lineage>
</organism>
<dbReference type="PANTHER" id="PTHR31225:SF218">
    <property type="entry name" value="GERANIOL SYNTHASE, CHLOROPLASTIC-LIKE"/>
    <property type="match status" value="1"/>
</dbReference>
<accession>A0A1R3GB77</accession>
<dbReference type="InterPro" id="IPR005630">
    <property type="entry name" value="Terpene_synthase_metal-bd"/>
</dbReference>
<dbReference type="SUPFAM" id="SSF48576">
    <property type="entry name" value="Terpenoid synthases"/>
    <property type="match status" value="1"/>
</dbReference>
<dbReference type="GO" id="GO:0010333">
    <property type="term" value="F:terpene synthase activity"/>
    <property type="evidence" value="ECO:0007669"/>
    <property type="project" value="InterPro"/>
</dbReference>
<dbReference type="InterPro" id="IPR036965">
    <property type="entry name" value="Terpene_synth_N_sf"/>
</dbReference>
<name>A0A1R3GB77_COCAP</name>
<sequence length="247" mass="28533">MASEGAQGNEVIERRSAGHLPTVWDAQLVNSFTSPYSYEIHGTRLEELKQDVRKLLVSMKEPREQLDLINNMQRLGVSYHFEKEIKNILANLVDPNNFATDLYTVALQFRLLRQNGFSITTDVINKFMDSDGKFMDTLQEDVNGLLSLYEASYLAFPDEESVYLKEVQELVRWSKDLNLKEKLPFGRDRLLEGYFWAVGCVSPPLQSFSKLRRDIAKFTYLATILDDVHDVYGSLDELEKYRIATSW</sequence>
<dbReference type="STRING" id="210143.A0A1R3GB77"/>
<dbReference type="GO" id="GO:0000287">
    <property type="term" value="F:magnesium ion binding"/>
    <property type="evidence" value="ECO:0007669"/>
    <property type="project" value="InterPro"/>
</dbReference>
<dbReference type="Proteomes" id="UP000188268">
    <property type="component" value="Unassembled WGS sequence"/>
</dbReference>
<evidence type="ECO:0000313" key="6">
    <source>
        <dbReference type="Proteomes" id="UP000188268"/>
    </source>
</evidence>
<dbReference type="Pfam" id="PF01397">
    <property type="entry name" value="Terpene_synth"/>
    <property type="match status" value="1"/>
</dbReference>
<dbReference type="Gene3D" id="1.50.10.130">
    <property type="entry name" value="Terpene synthase, N-terminal domain"/>
    <property type="match status" value="1"/>
</dbReference>
<evidence type="ECO:0000256" key="1">
    <source>
        <dbReference type="ARBA" id="ARBA00022723"/>
    </source>
</evidence>
<feature type="domain" description="Terpene synthase N-terminal" evidence="3">
    <location>
        <begin position="24"/>
        <end position="167"/>
    </location>
</feature>
<dbReference type="InterPro" id="IPR008949">
    <property type="entry name" value="Isoprenoid_synthase_dom_sf"/>
</dbReference>
<dbReference type="EMBL" id="AWWV01014706">
    <property type="protein sequence ID" value="OMO55321.1"/>
    <property type="molecule type" value="Genomic_DNA"/>
</dbReference>
<dbReference type="InterPro" id="IPR008930">
    <property type="entry name" value="Terpenoid_cyclase/PrenylTrfase"/>
</dbReference>
<gene>
    <name evidence="5" type="ORF">CCACVL1_27315</name>
</gene>
<dbReference type="OrthoDB" id="1877784at2759"/>
<evidence type="ECO:0000259" key="3">
    <source>
        <dbReference type="Pfam" id="PF01397"/>
    </source>
</evidence>
<reference evidence="5 6" key="1">
    <citation type="submission" date="2013-09" db="EMBL/GenBank/DDBJ databases">
        <title>Corchorus capsularis genome sequencing.</title>
        <authorList>
            <person name="Alam M."/>
            <person name="Haque M.S."/>
            <person name="Islam M.S."/>
            <person name="Emdad E.M."/>
            <person name="Islam M.M."/>
            <person name="Ahmed B."/>
            <person name="Halim A."/>
            <person name="Hossen Q.M.M."/>
            <person name="Hossain M.Z."/>
            <person name="Ahmed R."/>
            <person name="Khan M.M."/>
            <person name="Islam R."/>
            <person name="Rashid M.M."/>
            <person name="Khan S.A."/>
            <person name="Rahman M.S."/>
            <person name="Alam M."/>
        </authorList>
    </citation>
    <scope>NUCLEOTIDE SEQUENCE [LARGE SCALE GENOMIC DNA]</scope>
    <source>
        <strain evidence="6">cv. CVL-1</strain>
        <tissue evidence="5">Whole seedling</tissue>
    </source>
</reference>
<dbReference type="AlphaFoldDB" id="A0A1R3GB77"/>
<evidence type="ECO:0000259" key="4">
    <source>
        <dbReference type="Pfam" id="PF03936"/>
    </source>
</evidence>
<keyword evidence="6" id="KW-1185">Reference proteome</keyword>
<feature type="domain" description="Terpene synthase metal-binding" evidence="4">
    <location>
        <begin position="175"/>
        <end position="241"/>
    </location>
</feature>
<proteinExistence type="predicted"/>
<comment type="caution">
    <text evidence="5">The sequence shown here is derived from an EMBL/GenBank/DDBJ whole genome shotgun (WGS) entry which is preliminary data.</text>
</comment>
<dbReference type="SUPFAM" id="SSF48239">
    <property type="entry name" value="Terpenoid cyclases/Protein prenyltransferases"/>
    <property type="match status" value="1"/>
</dbReference>
<dbReference type="InterPro" id="IPR001906">
    <property type="entry name" value="Terpene_synth_N"/>
</dbReference>
<dbReference type="GO" id="GO:0016114">
    <property type="term" value="P:terpenoid biosynthetic process"/>
    <property type="evidence" value="ECO:0007669"/>
    <property type="project" value="InterPro"/>
</dbReference>
<keyword evidence="2" id="KW-0460">Magnesium</keyword>
<dbReference type="OMA" id="CEMINRA"/>